<keyword evidence="2" id="KW-1185">Reference proteome</keyword>
<dbReference type="Proteomes" id="UP001385951">
    <property type="component" value="Unassembled WGS sequence"/>
</dbReference>
<evidence type="ECO:0000313" key="1">
    <source>
        <dbReference type="EMBL" id="KAK7677207.1"/>
    </source>
</evidence>
<proteinExistence type="predicted"/>
<comment type="caution">
    <text evidence="1">The sequence shown here is derived from an EMBL/GenBank/DDBJ whole genome shotgun (WGS) entry which is preliminary data.</text>
</comment>
<organism evidence="1 2">
    <name type="scientific">Cerrena zonata</name>
    <dbReference type="NCBI Taxonomy" id="2478898"/>
    <lineage>
        <taxon>Eukaryota</taxon>
        <taxon>Fungi</taxon>
        <taxon>Dikarya</taxon>
        <taxon>Basidiomycota</taxon>
        <taxon>Agaricomycotina</taxon>
        <taxon>Agaricomycetes</taxon>
        <taxon>Polyporales</taxon>
        <taxon>Cerrenaceae</taxon>
        <taxon>Cerrena</taxon>
    </lineage>
</organism>
<accession>A0AAW0FDH2</accession>
<sequence>MEAGAATLGRPSGTDFHFCSGQAIVYRFKYGKTRECYVCMESDFTLSRSSAKTR</sequence>
<dbReference type="AlphaFoldDB" id="A0AAW0FDH2"/>
<dbReference type="EMBL" id="JASBNA010000093">
    <property type="protein sequence ID" value="KAK7677207.1"/>
    <property type="molecule type" value="Genomic_DNA"/>
</dbReference>
<protein>
    <submittedName>
        <fullName evidence="1">Uncharacterized protein</fullName>
    </submittedName>
</protein>
<name>A0AAW0FDH2_9APHY</name>
<reference evidence="1 2" key="1">
    <citation type="submission" date="2022-09" db="EMBL/GenBank/DDBJ databases">
        <authorList>
            <person name="Palmer J.M."/>
        </authorList>
    </citation>
    <scope>NUCLEOTIDE SEQUENCE [LARGE SCALE GENOMIC DNA]</scope>
    <source>
        <strain evidence="1 2">DSM 7382</strain>
    </source>
</reference>
<gene>
    <name evidence="1" type="ORF">QCA50_019801</name>
</gene>
<evidence type="ECO:0000313" key="2">
    <source>
        <dbReference type="Proteomes" id="UP001385951"/>
    </source>
</evidence>